<dbReference type="Pfam" id="PF05235">
    <property type="entry name" value="CHAD"/>
    <property type="match status" value="1"/>
</dbReference>
<accession>A0ABV0J398</accession>
<dbReference type="InterPro" id="IPR007899">
    <property type="entry name" value="CHAD_dom"/>
</dbReference>
<dbReference type="PROSITE" id="PS51708">
    <property type="entry name" value="CHAD"/>
    <property type="match status" value="1"/>
</dbReference>
<dbReference type="SMART" id="SM00880">
    <property type="entry name" value="CHAD"/>
    <property type="match status" value="1"/>
</dbReference>
<dbReference type="Gene3D" id="1.40.20.10">
    <property type="entry name" value="CHAD domain"/>
    <property type="match status" value="1"/>
</dbReference>
<gene>
    <name evidence="2" type="ORF">NC998_03995</name>
</gene>
<organism evidence="2 3">
    <name type="scientific">Trichocoleus desertorum GB2-A4</name>
    <dbReference type="NCBI Taxonomy" id="2933944"/>
    <lineage>
        <taxon>Bacteria</taxon>
        <taxon>Bacillati</taxon>
        <taxon>Cyanobacteriota</taxon>
        <taxon>Cyanophyceae</taxon>
        <taxon>Leptolyngbyales</taxon>
        <taxon>Trichocoleusaceae</taxon>
        <taxon>Trichocoleus</taxon>
    </lineage>
</organism>
<dbReference type="Proteomes" id="UP001464891">
    <property type="component" value="Unassembled WGS sequence"/>
</dbReference>
<evidence type="ECO:0000259" key="1">
    <source>
        <dbReference type="PROSITE" id="PS51708"/>
    </source>
</evidence>
<dbReference type="RefSeq" id="WP_190433508.1">
    <property type="nucleotide sequence ID" value="NZ_JAMPKM010000002.1"/>
</dbReference>
<feature type="domain" description="CHAD" evidence="1">
    <location>
        <begin position="9"/>
        <end position="309"/>
    </location>
</feature>
<evidence type="ECO:0000313" key="3">
    <source>
        <dbReference type="Proteomes" id="UP001464891"/>
    </source>
</evidence>
<reference evidence="2 3" key="1">
    <citation type="submission" date="2022-04" db="EMBL/GenBank/DDBJ databases">
        <title>Positive selection, recombination, and allopatry shape intraspecific diversity of widespread and dominant cyanobacteria.</title>
        <authorList>
            <person name="Wei J."/>
            <person name="Shu W."/>
            <person name="Hu C."/>
        </authorList>
    </citation>
    <scope>NUCLEOTIDE SEQUENCE [LARGE SCALE GENOMIC DNA]</scope>
    <source>
        <strain evidence="2 3">GB2-A4</strain>
    </source>
</reference>
<evidence type="ECO:0000313" key="2">
    <source>
        <dbReference type="EMBL" id="MEP0816254.1"/>
    </source>
</evidence>
<keyword evidence="3" id="KW-1185">Reference proteome</keyword>
<dbReference type="PANTHER" id="PTHR39339:SF1">
    <property type="entry name" value="CHAD DOMAIN-CONTAINING PROTEIN"/>
    <property type="match status" value="1"/>
</dbReference>
<name>A0ABV0J398_9CYAN</name>
<comment type="caution">
    <text evidence="2">The sequence shown here is derived from an EMBL/GenBank/DDBJ whole genome shotgun (WGS) entry which is preliminary data.</text>
</comment>
<dbReference type="EMBL" id="JAMPKM010000002">
    <property type="protein sequence ID" value="MEP0816254.1"/>
    <property type="molecule type" value="Genomic_DNA"/>
</dbReference>
<protein>
    <submittedName>
        <fullName evidence="2">CHAD domain-containing protein</fullName>
    </submittedName>
</protein>
<dbReference type="PANTHER" id="PTHR39339">
    <property type="entry name" value="SLR1444 PROTEIN"/>
    <property type="match status" value="1"/>
</dbReference>
<dbReference type="InterPro" id="IPR038186">
    <property type="entry name" value="CHAD_dom_sf"/>
</dbReference>
<sequence>MKIQTPVRAATLGEYAHQAIQQHFKKSVKPEAAVLQDSEPEHLHQMRVGMRRLRTALQVFGPALDLPKAANIPQISKIAKKLGAVRDLDVLQPELKNRYYPSLKKAEQKELDAVFRKLQKQRSHHFAELEKTLHRGHYQKFKKAFSRWVKHPEYQAIAEQPILKVLPDLLLPLISQLLLHPGWLVGANLAQNQSSSKLDTKVIQALLADQETQLHDLRKQLKRVRYQTEFFTDFYDPAYAAQVEDFKNIQEVLGQIQDYSVLSEFLSAELESDLATALPTLDEQIQQRKLQLWQSWQPIQQRYLAPEFRNTLRLQVMCPVVSDLSSTSEVVVTVGTNGRG</sequence>
<proteinExistence type="predicted"/>